<protein>
    <submittedName>
        <fullName evidence="2">Uncharacterized protein</fullName>
    </submittedName>
</protein>
<dbReference type="AlphaFoldDB" id="A0A9P6XAF9"/>
<keyword evidence="1" id="KW-0472">Membrane</keyword>
<evidence type="ECO:0000256" key="1">
    <source>
        <dbReference type="SAM" id="Phobius"/>
    </source>
</evidence>
<feature type="transmembrane region" description="Helical" evidence="1">
    <location>
        <begin position="494"/>
        <end position="513"/>
    </location>
</feature>
<sequence length="594" mass="67131">MKNKKRPYPASNNSDILLTETLSKEEGNNFNRASYFYENKDKETDGKPLDYTLVGMKLPTLISLLLNIYVVLVGNGIAMAVAEYKWVKLQDGIPLTAVEVYDGCFITAVKGSYFDCILIPAFILNLGLIVVGPVSQEILVPITISHNYTSSVAANTQFNSPYFIDDRTPIMSQPMPPALNGLTFESYLVPQSFSAVATNMTLSIPYTCPSGADHCIYKNVSFISTSLECSPTTAQEPIVNQSDYKELTTPERYFSVFNNSNWVKLPMFFFAGEMLNRTYSDLKNYTPPLIPGFGRTPKAYIFSDYDPQYRPYVGNQTFVAAYSNVRYTTSSENDTLKISFSKCTFRSNLNTTDWITKNGTLFKYGYERSIPITLDFDKVLGNNTAIYETSTNTDYISQKNAVMINAYIMQQTILNELILPKYRPLIAHLKTWRAPYPAVEGLFQFLKEGIHRFDMDFATIPYVSEHYSRYKTEGLVTTTDRPIYSVKEANSHTLFALLFLPFIWWLTVWILSIKKTNGIMRGSSQIALMTMGLTPLASKTLGGFPNMNSGTVLEKAKKIRVKAEHFVDGQSRRVVVGLEDENEEQALKKNLFKN</sequence>
<evidence type="ECO:0000313" key="2">
    <source>
        <dbReference type="EMBL" id="KAG1309045.1"/>
    </source>
</evidence>
<organism evidence="2 3">
    <name type="scientific">Rhizopus oryzae</name>
    <name type="common">Mucormycosis agent</name>
    <name type="synonym">Rhizopus arrhizus var. delemar</name>
    <dbReference type="NCBI Taxonomy" id="64495"/>
    <lineage>
        <taxon>Eukaryota</taxon>
        <taxon>Fungi</taxon>
        <taxon>Fungi incertae sedis</taxon>
        <taxon>Mucoromycota</taxon>
        <taxon>Mucoromycotina</taxon>
        <taxon>Mucoromycetes</taxon>
        <taxon>Mucorales</taxon>
        <taxon>Mucorineae</taxon>
        <taxon>Rhizopodaceae</taxon>
        <taxon>Rhizopus</taxon>
    </lineage>
</organism>
<feature type="transmembrane region" description="Helical" evidence="1">
    <location>
        <begin position="61"/>
        <end position="82"/>
    </location>
</feature>
<keyword evidence="1" id="KW-0812">Transmembrane</keyword>
<comment type="caution">
    <text evidence="2">The sequence shown here is derived from an EMBL/GenBank/DDBJ whole genome shotgun (WGS) entry which is preliminary data.</text>
</comment>
<dbReference type="OrthoDB" id="5376804at2759"/>
<dbReference type="Proteomes" id="UP000716291">
    <property type="component" value="Unassembled WGS sequence"/>
</dbReference>
<accession>A0A9P6XAF9</accession>
<dbReference type="EMBL" id="JAANQT010000694">
    <property type="protein sequence ID" value="KAG1309045.1"/>
    <property type="molecule type" value="Genomic_DNA"/>
</dbReference>
<proteinExistence type="predicted"/>
<gene>
    <name evidence="2" type="ORF">G6F64_005605</name>
</gene>
<name>A0A9P6XAF9_RHIOR</name>
<evidence type="ECO:0000313" key="3">
    <source>
        <dbReference type="Proteomes" id="UP000716291"/>
    </source>
</evidence>
<keyword evidence="1" id="KW-1133">Transmembrane helix</keyword>
<reference evidence="2" key="1">
    <citation type="journal article" date="2020" name="Microb. Genom.">
        <title>Genetic diversity of clinical and environmental Mucorales isolates obtained from an investigation of mucormycosis cases among solid organ transplant recipients.</title>
        <authorList>
            <person name="Nguyen M.H."/>
            <person name="Kaul D."/>
            <person name="Muto C."/>
            <person name="Cheng S.J."/>
            <person name="Richter R.A."/>
            <person name="Bruno V.M."/>
            <person name="Liu G."/>
            <person name="Beyhan S."/>
            <person name="Sundermann A.J."/>
            <person name="Mounaud S."/>
            <person name="Pasculle A.W."/>
            <person name="Nierman W.C."/>
            <person name="Driscoll E."/>
            <person name="Cumbie R."/>
            <person name="Clancy C.J."/>
            <person name="Dupont C.L."/>
        </authorList>
    </citation>
    <scope>NUCLEOTIDE SEQUENCE</scope>
    <source>
        <strain evidence="2">GL11</strain>
    </source>
</reference>
<keyword evidence="3" id="KW-1185">Reference proteome</keyword>